<accession>A0A820ASD9</accession>
<organism evidence="1 2">
    <name type="scientific">Rotaria sordida</name>
    <dbReference type="NCBI Taxonomy" id="392033"/>
    <lineage>
        <taxon>Eukaryota</taxon>
        <taxon>Metazoa</taxon>
        <taxon>Spiralia</taxon>
        <taxon>Gnathifera</taxon>
        <taxon>Rotifera</taxon>
        <taxon>Eurotatoria</taxon>
        <taxon>Bdelloidea</taxon>
        <taxon>Philodinida</taxon>
        <taxon>Philodinidae</taxon>
        <taxon>Rotaria</taxon>
    </lineage>
</organism>
<comment type="caution">
    <text evidence="1">The sequence shown here is derived from an EMBL/GenBank/DDBJ whole genome shotgun (WGS) entry which is preliminary data.</text>
</comment>
<evidence type="ECO:0000313" key="1">
    <source>
        <dbReference type="EMBL" id="CAF4197587.1"/>
    </source>
</evidence>
<reference evidence="1" key="1">
    <citation type="submission" date="2021-02" db="EMBL/GenBank/DDBJ databases">
        <authorList>
            <person name="Nowell W R."/>
        </authorList>
    </citation>
    <scope>NUCLEOTIDE SEQUENCE</scope>
</reference>
<evidence type="ECO:0000313" key="2">
    <source>
        <dbReference type="Proteomes" id="UP000663823"/>
    </source>
</evidence>
<gene>
    <name evidence="1" type="ORF">OTI717_LOCUS38438</name>
</gene>
<proteinExistence type="predicted"/>
<protein>
    <submittedName>
        <fullName evidence="1">Uncharacterized protein</fullName>
    </submittedName>
</protein>
<name>A0A820ASD9_9BILA</name>
<dbReference type="EMBL" id="CAJOAX010020929">
    <property type="protein sequence ID" value="CAF4197587.1"/>
    <property type="molecule type" value="Genomic_DNA"/>
</dbReference>
<feature type="non-terminal residue" evidence="1">
    <location>
        <position position="1"/>
    </location>
</feature>
<sequence length="117" mass="13821">LLCDSQIYQERRRVVLSSIIKISNRTQMPLIVLDADSIETNTFNRIAKIDINQEYYLPIELLYLRITPRLYFAVQQDDYNDEINDFISFDWANESINDRVLRLNNGTNGHFVVCFIN</sequence>
<dbReference type="AlphaFoldDB" id="A0A820ASD9"/>
<dbReference type="Proteomes" id="UP000663823">
    <property type="component" value="Unassembled WGS sequence"/>
</dbReference>